<dbReference type="EMBL" id="REGN01007560">
    <property type="protein sequence ID" value="RNA05906.1"/>
    <property type="molecule type" value="Genomic_DNA"/>
</dbReference>
<evidence type="ECO:0000256" key="1">
    <source>
        <dbReference type="SAM" id="Coils"/>
    </source>
</evidence>
<dbReference type="AlphaFoldDB" id="A0A3M7Q373"/>
<evidence type="ECO:0000313" key="3">
    <source>
        <dbReference type="Proteomes" id="UP000276133"/>
    </source>
</evidence>
<gene>
    <name evidence="2" type="ORF">BpHYR1_042808</name>
</gene>
<feature type="non-terminal residue" evidence="2">
    <location>
        <position position="1"/>
    </location>
</feature>
<keyword evidence="1" id="KW-0175">Coiled coil</keyword>
<organism evidence="2 3">
    <name type="scientific">Brachionus plicatilis</name>
    <name type="common">Marine rotifer</name>
    <name type="synonym">Brachionus muelleri</name>
    <dbReference type="NCBI Taxonomy" id="10195"/>
    <lineage>
        <taxon>Eukaryota</taxon>
        <taxon>Metazoa</taxon>
        <taxon>Spiralia</taxon>
        <taxon>Gnathifera</taxon>
        <taxon>Rotifera</taxon>
        <taxon>Eurotatoria</taxon>
        <taxon>Monogononta</taxon>
        <taxon>Pseudotrocha</taxon>
        <taxon>Ploima</taxon>
        <taxon>Brachionidae</taxon>
        <taxon>Brachionus</taxon>
    </lineage>
</organism>
<proteinExistence type="predicted"/>
<feature type="coiled-coil region" evidence="1">
    <location>
        <begin position="159"/>
        <end position="186"/>
    </location>
</feature>
<protein>
    <submittedName>
        <fullName evidence="2">Uncharacterized protein</fullName>
    </submittedName>
</protein>
<keyword evidence="3" id="KW-1185">Reference proteome</keyword>
<comment type="caution">
    <text evidence="2">The sequence shown here is derived from an EMBL/GenBank/DDBJ whole genome shotgun (WGS) entry which is preliminary data.</text>
</comment>
<evidence type="ECO:0000313" key="2">
    <source>
        <dbReference type="EMBL" id="RNA05906.1"/>
    </source>
</evidence>
<accession>A0A3M7Q373</accession>
<sequence>PRDYFQPIQNNQVTARERLFGNTSVNIQQNVVDTEPASRKIALVKPELRGACDSELINRFTQQNQMEYFDADYSEEIVKNLEKPDIYSIPRGNLDLEPEIDLNDDERLIKEKRIMEIKKMIALQTLQQMNLDDTNQRQNKKNIYSNQADSREYEIEVSYEKEKKAREHLLELRQELAEQIKEKSRQIAFNSSASKATKSLSNNSIDILDNDTSRQIELLQTPKSKDFYNVENYYEYFEEDQEKKTYDHKTYYSVESIYKNELINSTPTMPSQLSQYMSSDSILNAKNY</sequence>
<dbReference type="Proteomes" id="UP000276133">
    <property type="component" value="Unassembled WGS sequence"/>
</dbReference>
<name>A0A3M7Q373_BRAPC</name>
<reference evidence="2 3" key="1">
    <citation type="journal article" date="2018" name="Sci. Rep.">
        <title>Genomic signatures of local adaptation to the degree of environmental predictability in rotifers.</title>
        <authorList>
            <person name="Franch-Gras L."/>
            <person name="Hahn C."/>
            <person name="Garcia-Roger E.M."/>
            <person name="Carmona M.J."/>
            <person name="Serra M."/>
            <person name="Gomez A."/>
        </authorList>
    </citation>
    <scope>NUCLEOTIDE SEQUENCE [LARGE SCALE GENOMIC DNA]</scope>
    <source>
        <strain evidence="2">HYR1</strain>
    </source>
</reference>